<evidence type="ECO:0008006" key="3">
    <source>
        <dbReference type="Google" id="ProtNLM"/>
    </source>
</evidence>
<dbReference type="InterPro" id="IPR052058">
    <property type="entry name" value="Alcohol_O-acetyltransferase"/>
</dbReference>
<comment type="caution">
    <text evidence="1">The sequence shown here is derived from an EMBL/GenBank/DDBJ whole genome shotgun (WGS) entry which is preliminary data.</text>
</comment>
<dbReference type="InterPro" id="IPR010828">
    <property type="entry name" value="Atf2/Sli1-like"/>
</dbReference>
<dbReference type="Pfam" id="PF07247">
    <property type="entry name" value="AATase"/>
    <property type="match status" value="1"/>
</dbReference>
<sequence length="491" mass="55326">MPGKLVIERPLSPGENFFRCRTNQGFYYNFASVAAFSRDVTQDLPLLFRALRKSLLDYHVFICNVFRDPEAEASLVRPMKMASFGDLVQFQPELFSPHGAPVPETCLHDLCRTELFHLNVEKPLFKIFVYGTHDVAAAFEHTLFDGVVALYLQEILLENLAYCDDPANSREYSEKYGPAPACVDLSTVIFSYSDDAKYLCNSLPPPLETVMQDLNVDFTDNDPRHYSRVAPEGYPEKWPGRFPASKDVHVAFKTINIPAGDFARVLEKCKQNGVTFTAYLNLIQALVLRPIFGEKHHSLSLVAITLRRFLSPEKVADGYKDIVARSDYRICGMYANMGVPELLPPVQQFSWDHVRAINGRLAQSVRNDRLLSMSRRWYLESSPEGDNAEFFGPALGKNVADAVKISNLGLARFPVYGNNSGKEPWTVNDIVFAQDLAPNAAHFVFNAVSSARGGLNIVMSYFDHRFDDCEHENFDAYPGMLKRLLLEHAGL</sequence>
<proteinExistence type="predicted"/>
<name>A0A1A0HDH8_9ASCO</name>
<protein>
    <recommendedName>
        <fullName evidence="3">Alcohol acetyltransferase</fullName>
    </recommendedName>
</protein>
<dbReference type="OrthoDB" id="2150604at2759"/>
<organism evidence="1 2">
    <name type="scientific">Metschnikowia bicuspidata var. bicuspidata NRRL YB-4993</name>
    <dbReference type="NCBI Taxonomy" id="869754"/>
    <lineage>
        <taxon>Eukaryota</taxon>
        <taxon>Fungi</taxon>
        <taxon>Dikarya</taxon>
        <taxon>Ascomycota</taxon>
        <taxon>Saccharomycotina</taxon>
        <taxon>Pichiomycetes</taxon>
        <taxon>Metschnikowiaceae</taxon>
        <taxon>Metschnikowia</taxon>
    </lineage>
</organism>
<dbReference type="Proteomes" id="UP000092555">
    <property type="component" value="Unassembled WGS sequence"/>
</dbReference>
<dbReference type="PANTHER" id="PTHR28037">
    <property type="entry name" value="ALCOHOL O-ACETYLTRANSFERASE 1-RELATED"/>
    <property type="match status" value="1"/>
</dbReference>
<gene>
    <name evidence="1" type="ORF">METBIDRAFT_40003</name>
</gene>
<evidence type="ECO:0000313" key="2">
    <source>
        <dbReference type="Proteomes" id="UP000092555"/>
    </source>
</evidence>
<evidence type="ECO:0000313" key="1">
    <source>
        <dbReference type="EMBL" id="OBA22030.1"/>
    </source>
</evidence>
<accession>A0A1A0HDH8</accession>
<dbReference type="GO" id="GO:0008080">
    <property type="term" value="F:N-acetyltransferase activity"/>
    <property type="evidence" value="ECO:0007669"/>
    <property type="project" value="TreeGrafter"/>
</dbReference>
<dbReference type="EMBL" id="LXTC01000002">
    <property type="protein sequence ID" value="OBA22030.1"/>
    <property type="molecule type" value="Genomic_DNA"/>
</dbReference>
<reference evidence="1 2" key="1">
    <citation type="submission" date="2016-05" db="EMBL/GenBank/DDBJ databases">
        <title>Comparative genomics of biotechnologically important yeasts.</title>
        <authorList>
            <consortium name="DOE Joint Genome Institute"/>
            <person name="Riley R."/>
            <person name="Haridas S."/>
            <person name="Wolfe K.H."/>
            <person name="Lopes M.R."/>
            <person name="Hittinger C.T."/>
            <person name="Goker M."/>
            <person name="Salamov A."/>
            <person name="Wisecaver J."/>
            <person name="Long T.M."/>
            <person name="Aerts A.L."/>
            <person name="Barry K."/>
            <person name="Choi C."/>
            <person name="Clum A."/>
            <person name="Coughlan A.Y."/>
            <person name="Deshpande S."/>
            <person name="Douglass A.P."/>
            <person name="Hanson S.J."/>
            <person name="Klenk H.-P."/>
            <person name="LaButti K."/>
            <person name="Lapidus A."/>
            <person name="Lindquist E."/>
            <person name="Lipzen A."/>
            <person name="Meier-kolthoff J.P."/>
            <person name="Ohm R.A."/>
            <person name="Otillar R.P."/>
            <person name="Pangilinan J."/>
            <person name="Peng Y."/>
            <person name="Rokas A."/>
            <person name="Rosa C.A."/>
            <person name="Scheuner C."/>
            <person name="Sibirny A.A."/>
            <person name="Slot J.C."/>
            <person name="Stielow J.B."/>
            <person name="Sun H."/>
            <person name="Kurtzman C.P."/>
            <person name="Blackwell M."/>
            <person name="Grigoriev I.V."/>
            <person name="Jeffries T.W."/>
        </authorList>
    </citation>
    <scope>NUCLEOTIDE SEQUENCE [LARGE SCALE GENOMIC DNA]</scope>
    <source>
        <strain evidence="1 2">NRRL YB-4993</strain>
    </source>
</reference>
<keyword evidence="2" id="KW-1185">Reference proteome</keyword>
<dbReference type="AlphaFoldDB" id="A0A1A0HDH8"/>
<dbReference type="GeneID" id="30030193"/>
<dbReference type="STRING" id="869754.A0A1A0HDH8"/>
<dbReference type="RefSeq" id="XP_018712526.1">
    <property type="nucleotide sequence ID" value="XM_018857217.1"/>
</dbReference>
<dbReference type="PANTHER" id="PTHR28037:SF1">
    <property type="entry name" value="ALCOHOL O-ACETYLTRANSFERASE 1-RELATED"/>
    <property type="match status" value="1"/>
</dbReference>